<keyword evidence="3" id="KW-1185">Reference proteome</keyword>
<reference evidence="2" key="2">
    <citation type="submission" date="2023-04" db="EMBL/GenBank/DDBJ databases">
        <authorList>
            <person name="Bu L."/>
            <person name="Lu L."/>
            <person name="Laidemitt M.R."/>
            <person name="Zhang S.M."/>
            <person name="Mutuku M."/>
            <person name="Mkoji G."/>
            <person name="Steinauer M."/>
            <person name="Loker E.S."/>
        </authorList>
    </citation>
    <scope>NUCLEOTIDE SEQUENCE</scope>
    <source>
        <strain evidence="2">KasaAsao</strain>
        <tissue evidence="2">Whole Snail</tissue>
    </source>
</reference>
<organism evidence="2 3">
    <name type="scientific">Biomphalaria pfeifferi</name>
    <name type="common">Bloodfluke planorb</name>
    <name type="synonym">Freshwater snail</name>
    <dbReference type="NCBI Taxonomy" id="112525"/>
    <lineage>
        <taxon>Eukaryota</taxon>
        <taxon>Metazoa</taxon>
        <taxon>Spiralia</taxon>
        <taxon>Lophotrochozoa</taxon>
        <taxon>Mollusca</taxon>
        <taxon>Gastropoda</taxon>
        <taxon>Heterobranchia</taxon>
        <taxon>Euthyneura</taxon>
        <taxon>Panpulmonata</taxon>
        <taxon>Hygrophila</taxon>
        <taxon>Lymnaeoidea</taxon>
        <taxon>Planorbidae</taxon>
        <taxon>Biomphalaria</taxon>
    </lineage>
</organism>
<reference evidence="2" key="1">
    <citation type="journal article" date="2023" name="PLoS Negl. Trop. Dis.">
        <title>A genome sequence for Biomphalaria pfeifferi, the major vector snail for the human-infecting parasite Schistosoma mansoni.</title>
        <authorList>
            <person name="Bu L."/>
            <person name="Lu L."/>
            <person name="Laidemitt M.R."/>
            <person name="Zhang S.M."/>
            <person name="Mutuku M."/>
            <person name="Mkoji G."/>
            <person name="Steinauer M."/>
            <person name="Loker E.S."/>
        </authorList>
    </citation>
    <scope>NUCLEOTIDE SEQUENCE</scope>
    <source>
        <tissue evidence="2">Whole Snail</tissue>
    </source>
</reference>
<feature type="coiled-coil region" evidence="1">
    <location>
        <begin position="42"/>
        <end position="78"/>
    </location>
</feature>
<sequence length="232" mass="27064">MSDTAQKIEEIYDVEATQRIKVDDEVIAVIKPYSDERYLKFRDELTKKINEYLKNNKKADLTDEVSELEIKESILLNQELADELIDSLENVEDLPADWKSLISYEDKIQLLETAHRFVIDEDNKKFSLKEINVPTACFFNGKAVRQNHKLRPKSIDDSSKYAWITSKELKVTQTGRLEKEKTVEFFSQDEKKAELYDSMLIKAENFKNDKVPLKVKVLVIDYVFASTVNQKK</sequence>
<keyword evidence="1" id="KW-0175">Coiled coil</keyword>
<proteinExistence type="predicted"/>
<dbReference type="AlphaFoldDB" id="A0AAD8ANM0"/>
<protein>
    <submittedName>
        <fullName evidence="2">Uncharacterized protein</fullName>
    </submittedName>
</protein>
<evidence type="ECO:0000256" key="1">
    <source>
        <dbReference type="SAM" id="Coils"/>
    </source>
</evidence>
<dbReference type="EMBL" id="JASAOG010000440">
    <property type="protein sequence ID" value="KAK0039550.1"/>
    <property type="molecule type" value="Genomic_DNA"/>
</dbReference>
<comment type="caution">
    <text evidence="2">The sequence shown here is derived from an EMBL/GenBank/DDBJ whole genome shotgun (WGS) entry which is preliminary data.</text>
</comment>
<accession>A0AAD8ANM0</accession>
<gene>
    <name evidence="2" type="ORF">Bpfe_031035</name>
</gene>
<dbReference type="Proteomes" id="UP001233172">
    <property type="component" value="Unassembled WGS sequence"/>
</dbReference>
<name>A0AAD8ANM0_BIOPF</name>
<evidence type="ECO:0000313" key="2">
    <source>
        <dbReference type="EMBL" id="KAK0039550.1"/>
    </source>
</evidence>
<evidence type="ECO:0000313" key="3">
    <source>
        <dbReference type="Proteomes" id="UP001233172"/>
    </source>
</evidence>